<dbReference type="RefSeq" id="WP_144767485.1">
    <property type="nucleotide sequence ID" value="NZ_BPQI01000259.1"/>
</dbReference>
<evidence type="ECO:0000256" key="1">
    <source>
        <dbReference type="SAM" id="MobiDB-lite"/>
    </source>
</evidence>
<dbReference type="EMBL" id="BPQI01000259">
    <property type="protein sequence ID" value="GJD59791.1"/>
    <property type="molecule type" value="Genomic_DNA"/>
</dbReference>
<sequence length="87" mass="8884">MAGFRDALIDGLALMLVGGGLATAAVSYVSSIPDPAVRVARGLADWEDPVTTGSIAPRARDGAEEAAPDLWVDPPPRASGPAERGPF</sequence>
<accession>A0A564G5D6</accession>
<reference evidence="2" key="3">
    <citation type="submission" date="2021-08" db="EMBL/GenBank/DDBJ databases">
        <authorList>
            <person name="Tani A."/>
            <person name="Ola A."/>
            <person name="Ogura Y."/>
            <person name="Katsura K."/>
            <person name="Hayashi T."/>
        </authorList>
    </citation>
    <scope>NUCLEOTIDE SEQUENCE</scope>
    <source>
        <strain evidence="2">DSM 22415</strain>
    </source>
</reference>
<feature type="region of interest" description="Disordered" evidence="1">
    <location>
        <begin position="50"/>
        <end position="87"/>
    </location>
</feature>
<name>A0A564G5D6_9HYPH</name>
<dbReference type="OrthoDB" id="8003842at2"/>
<evidence type="ECO:0000313" key="4">
    <source>
        <dbReference type="Proteomes" id="UP000401717"/>
    </source>
</evidence>
<evidence type="ECO:0000313" key="5">
    <source>
        <dbReference type="Proteomes" id="UP001055303"/>
    </source>
</evidence>
<protein>
    <submittedName>
        <fullName evidence="3">Uncharacterized protein</fullName>
    </submittedName>
</protein>
<evidence type="ECO:0000313" key="3">
    <source>
        <dbReference type="EMBL" id="VUF15150.1"/>
    </source>
</evidence>
<gene>
    <name evidence="2" type="ORF">IFDJLNFL_5722</name>
    <name evidence="3" type="ORF">MTDSW087_04885</name>
</gene>
<reference evidence="2" key="2">
    <citation type="journal article" date="2021" name="Front. Microbiol.">
        <title>Comprehensive Comparative Genomics and Phenotyping of Methylobacterium Species.</title>
        <authorList>
            <person name="Alessa O."/>
            <person name="Ogura Y."/>
            <person name="Fujitani Y."/>
            <person name="Takami H."/>
            <person name="Hayashi T."/>
            <person name="Sahin N."/>
            <person name="Tani A."/>
        </authorList>
    </citation>
    <scope>NUCLEOTIDE SEQUENCE</scope>
    <source>
        <strain evidence="2">DSM 22415</strain>
    </source>
</reference>
<keyword evidence="5" id="KW-1185">Reference proteome</keyword>
<dbReference type="AlphaFoldDB" id="A0A564G5D6"/>
<proteinExistence type="predicted"/>
<dbReference type="Proteomes" id="UP000401717">
    <property type="component" value="Unassembled WGS sequence"/>
</dbReference>
<organism evidence="3 4">
    <name type="scientific">Methylobacterium dankookense</name>
    <dbReference type="NCBI Taxonomy" id="560405"/>
    <lineage>
        <taxon>Bacteria</taxon>
        <taxon>Pseudomonadati</taxon>
        <taxon>Pseudomonadota</taxon>
        <taxon>Alphaproteobacteria</taxon>
        <taxon>Hyphomicrobiales</taxon>
        <taxon>Methylobacteriaceae</taxon>
        <taxon>Methylobacterium</taxon>
    </lineage>
</organism>
<dbReference type="EMBL" id="CABFVH010000047">
    <property type="protein sequence ID" value="VUF15150.1"/>
    <property type="molecule type" value="Genomic_DNA"/>
</dbReference>
<evidence type="ECO:0000313" key="2">
    <source>
        <dbReference type="EMBL" id="GJD59791.1"/>
    </source>
</evidence>
<dbReference type="Proteomes" id="UP001055303">
    <property type="component" value="Unassembled WGS sequence"/>
</dbReference>
<reference evidence="3 4" key="1">
    <citation type="submission" date="2019-06" db="EMBL/GenBank/DDBJ databases">
        <authorList>
            <person name="Rodrigo-Torres L."/>
            <person name="Arahal R. D."/>
            <person name="Lucena T."/>
        </authorList>
    </citation>
    <scope>NUCLEOTIDE SEQUENCE [LARGE SCALE GENOMIC DNA]</scope>
    <source>
        <strain evidence="3 4">SW08-7</strain>
    </source>
</reference>